<dbReference type="PANTHER" id="PTHR11142:SF0">
    <property type="entry name" value="TRNA PSEUDOURIDINE SYNTHASE-LIKE 1"/>
    <property type="match status" value="1"/>
</dbReference>
<evidence type="ECO:0000256" key="4">
    <source>
        <dbReference type="HAMAP-Rule" id="MF_00171"/>
    </source>
</evidence>
<dbReference type="FunFam" id="3.30.70.580:FF:000001">
    <property type="entry name" value="tRNA pseudouridine synthase A"/>
    <property type="match status" value="1"/>
</dbReference>
<keyword evidence="2 4" id="KW-0819">tRNA processing</keyword>
<comment type="subunit">
    <text evidence="4">Homodimer.</text>
</comment>
<keyword evidence="3 4" id="KW-0413">Isomerase</keyword>
<evidence type="ECO:0000256" key="3">
    <source>
        <dbReference type="ARBA" id="ARBA00023235"/>
    </source>
</evidence>
<comment type="similarity">
    <text evidence="1 4 5">Belongs to the tRNA pseudouridine synthase TruA family.</text>
</comment>
<dbReference type="InterPro" id="IPR020103">
    <property type="entry name" value="PsdUridine_synth_cat_dom_sf"/>
</dbReference>
<dbReference type="InterPro" id="IPR020097">
    <property type="entry name" value="PsdUridine_synth_TruA_a/b_dom"/>
</dbReference>
<dbReference type="Proteomes" id="UP001203136">
    <property type="component" value="Unassembled WGS sequence"/>
</dbReference>
<accession>A0AAW5FA90</accession>
<comment type="function">
    <text evidence="4">Formation of pseudouridine at positions 38, 39 and 40 in the anticodon stem and loop of transfer RNAs.</text>
</comment>
<feature type="binding site" evidence="4">
    <location>
        <position position="110"/>
    </location>
    <ligand>
        <name>substrate</name>
    </ligand>
</feature>
<feature type="domain" description="Pseudouridine synthase I TruA alpha/beta" evidence="6">
    <location>
        <begin position="143"/>
        <end position="245"/>
    </location>
</feature>
<comment type="caution">
    <text evidence="4">Lacks conserved residue(s) required for the propagation of feature annotation.</text>
</comment>
<evidence type="ECO:0000256" key="2">
    <source>
        <dbReference type="ARBA" id="ARBA00022694"/>
    </source>
</evidence>
<dbReference type="CDD" id="cd02570">
    <property type="entry name" value="PseudoU_synth_EcTruA"/>
    <property type="match status" value="1"/>
</dbReference>
<dbReference type="GO" id="GO:0003723">
    <property type="term" value="F:RNA binding"/>
    <property type="evidence" value="ECO:0007669"/>
    <property type="project" value="InterPro"/>
</dbReference>
<dbReference type="NCBIfam" id="TIGR00071">
    <property type="entry name" value="hisT_truA"/>
    <property type="match status" value="1"/>
</dbReference>
<organism evidence="7 8">
    <name type="scientific">Clostridium symbiosum</name>
    <name type="common">Bacteroides symbiosus</name>
    <dbReference type="NCBI Taxonomy" id="1512"/>
    <lineage>
        <taxon>Bacteria</taxon>
        <taxon>Bacillati</taxon>
        <taxon>Bacillota</taxon>
        <taxon>Clostridia</taxon>
        <taxon>Lachnospirales</taxon>
        <taxon>Lachnospiraceae</taxon>
        <taxon>Otoolea</taxon>
    </lineage>
</organism>
<dbReference type="GO" id="GO:0160147">
    <property type="term" value="F:tRNA pseudouridine(38-40) synthase activity"/>
    <property type="evidence" value="ECO:0007669"/>
    <property type="project" value="UniProtKB-EC"/>
</dbReference>
<dbReference type="InterPro" id="IPR020095">
    <property type="entry name" value="PsdUridine_synth_TruA_C"/>
</dbReference>
<gene>
    <name evidence="4 7" type="primary">truA</name>
    <name evidence="7" type="ORF">K5I21_23315</name>
</gene>
<comment type="caution">
    <text evidence="7">The sequence shown here is derived from an EMBL/GenBank/DDBJ whole genome shotgun (WGS) entry which is preliminary data.</text>
</comment>
<dbReference type="Gene3D" id="3.30.70.580">
    <property type="entry name" value="Pseudouridine synthase I, catalytic domain, N-terminal subdomain"/>
    <property type="match status" value="1"/>
</dbReference>
<dbReference type="EC" id="5.4.99.12" evidence="4"/>
<reference evidence="7" key="1">
    <citation type="journal article" date="2022" name="Cell Host Microbe">
        <title>Colonization of the live biotherapeutic product VE303 and modulation of the microbiota and metabolites in healthy volunteers.</title>
        <authorList>
            <person name="Dsouza M."/>
            <person name="Menon R."/>
            <person name="Crossette E."/>
            <person name="Bhattarai S.K."/>
            <person name="Schneider J."/>
            <person name="Kim Y.G."/>
            <person name="Reddy S."/>
            <person name="Caballero S."/>
            <person name="Felix C."/>
            <person name="Cornacchione L."/>
            <person name="Hendrickson J."/>
            <person name="Watson A.R."/>
            <person name="Minot S.S."/>
            <person name="Greenfield N."/>
            <person name="Schopf L."/>
            <person name="Szabady R."/>
            <person name="Patarroyo J."/>
            <person name="Smith W."/>
            <person name="Harrison P."/>
            <person name="Kuijper E.J."/>
            <person name="Kelly C.P."/>
            <person name="Olle B."/>
            <person name="Bobilev D."/>
            <person name="Silber J.L."/>
            <person name="Bucci V."/>
            <person name="Roberts B."/>
            <person name="Faith J."/>
            <person name="Norman J.M."/>
        </authorList>
    </citation>
    <scope>NUCLEOTIDE SEQUENCE</scope>
    <source>
        <strain evidence="7">VE303-04</strain>
    </source>
</reference>
<name>A0AAW5FA90_CLOSY</name>
<dbReference type="InterPro" id="IPR001406">
    <property type="entry name" value="PsdUridine_synth_TruA"/>
</dbReference>
<dbReference type="Pfam" id="PF01416">
    <property type="entry name" value="PseudoU_synth_1"/>
    <property type="match status" value="2"/>
</dbReference>
<dbReference type="EMBL" id="JAINVB010000002">
    <property type="protein sequence ID" value="MCK0088735.1"/>
    <property type="molecule type" value="Genomic_DNA"/>
</dbReference>
<evidence type="ECO:0000259" key="6">
    <source>
        <dbReference type="Pfam" id="PF01416"/>
    </source>
</evidence>
<evidence type="ECO:0000256" key="1">
    <source>
        <dbReference type="ARBA" id="ARBA00009375"/>
    </source>
</evidence>
<sequence>MKRIKLTVAYDGTAYCGWQIQPNGVTIEEVLNKALTGLLKEPVTVIGASRTDSGVHARGNVAVFDTESRIPGDKICFALNQRLPDDIRVQASEEVPLSFHPRKANCTKTYEYKILNRKISMPLERLYSHFCYFNLDVEKMKQAAAFLVGEHDFKSFCTVRTQAEETVRTIYSLDVSKDGDMITIRISGSGFLYNMVRIITGTLVKVGLGVYPPEHMEEILEARDRSAAGPTIPAVGLTLVSLEYEKELRPFLEGQNRHWHYVLDQREAGDGGPARLTVYRCGEEEFERLVKRVVHQAYRNGAGSVIVTDAEKDRFRAGDRYGFYKVVKNGTGFQMEDAGPE</sequence>
<proteinExistence type="inferred from homology"/>
<dbReference type="PANTHER" id="PTHR11142">
    <property type="entry name" value="PSEUDOURIDYLATE SYNTHASE"/>
    <property type="match status" value="1"/>
</dbReference>
<feature type="active site" description="Nucleophile" evidence="4">
    <location>
        <position position="52"/>
    </location>
</feature>
<feature type="domain" description="Pseudouridine synthase I TruA alpha/beta" evidence="6">
    <location>
        <begin position="8"/>
        <end position="101"/>
    </location>
</feature>
<evidence type="ECO:0000313" key="8">
    <source>
        <dbReference type="Proteomes" id="UP001203136"/>
    </source>
</evidence>
<dbReference type="SUPFAM" id="SSF55120">
    <property type="entry name" value="Pseudouridine synthase"/>
    <property type="match status" value="1"/>
</dbReference>
<dbReference type="GO" id="GO:0031119">
    <property type="term" value="P:tRNA pseudouridine synthesis"/>
    <property type="evidence" value="ECO:0007669"/>
    <property type="project" value="UniProtKB-UniRule"/>
</dbReference>
<evidence type="ECO:0000256" key="5">
    <source>
        <dbReference type="RuleBase" id="RU003792"/>
    </source>
</evidence>
<dbReference type="AlphaFoldDB" id="A0AAW5FA90"/>
<dbReference type="Gene3D" id="3.30.70.660">
    <property type="entry name" value="Pseudouridine synthase I, catalytic domain, C-terminal subdomain"/>
    <property type="match status" value="1"/>
</dbReference>
<protein>
    <recommendedName>
        <fullName evidence="4">tRNA pseudouridine synthase A</fullName>
        <ecNumber evidence="4">5.4.99.12</ecNumber>
    </recommendedName>
    <alternativeName>
        <fullName evidence="4">tRNA pseudouridine(38-40) synthase</fullName>
    </alternativeName>
    <alternativeName>
        <fullName evidence="4">tRNA pseudouridylate synthase I</fullName>
    </alternativeName>
    <alternativeName>
        <fullName evidence="4">tRNA-uridine isomerase I</fullName>
    </alternativeName>
</protein>
<comment type="catalytic activity">
    <reaction evidence="4 5">
        <text>uridine(38/39/40) in tRNA = pseudouridine(38/39/40) in tRNA</text>
        <dbReference type="Rhea" id="RHEA:22376"/>
        <dbReference type="Rhea" id="RHEA-COMP:10085"/>
        <dbReference type="Rhea" id="RHEA-COMP:10087"/>
        <dbReference type="ChEBI" id="CHEBI:65314"/>
        <dbReference type="ChEBI" id="CHEBI:65315"/>
        <dbReference type="EC" id="5.4.99.12"/>
    </reaction>
</comment>
<dbReference type="HAMAP" id="MF_00171">
    <property type="entry name" value="TruA"/>
    <property type="match status" value="1"/>
</dbReference>
<evidence type="ECO:0000313" key="7">
    <source>
        <dbReference type="EMBL" id="MCK0088735.1"/>
    </source>
</evidence>
<dbReference type="InterPro" id="IPR020094">
    <property type="entry name" value="TruA/RsuA/RluB/E/F_N"/>
</dbReference>